<dbReference type="AlphaFoldDB" id="A0AAQ3XFC8"/>
<sequence length="162" mass="18761">MVIKHILVPLWKLGRFRLSSWCTSNVALWYTTASLVYDIYIEPHSPDKVMRHFGYAQQFPVARVIDRVSPKDHRLSRLGQPCSAVWLQKLQPYVEAWDHTDEDVVHPVGPHTDEWYEAFLRWYGPRTRCHITYADTQPVLHEATSTDAYACHRDEALAGAVS</sequence>
<reference evidence="1 2" key="1">
    <citation type="submission" date="2024-02" db="EMBL/GenBank/DDBJ databases">
        <title>High-quality chromosome-scale genome assembly of Pensacola bahiagrass (Paspalum notatum Flugge var. saurae).</title>
        <authorList>
            <person name="Vega J.M."/>
            <person name="Podio M."/>
            <person name="Orjuela J."/>
            <person name="Siena L.A."/>
            <person name="Pessino S.C."/>
            <person name="Combes M.C."/>
            <person name="Mariac C."/>
            <person name="Albertini E."/>
            <person name="Pupilli F."/>
            <person name="Ortiz J.P.A."/>
            <person name="Leblanc O."/>
        </authorList>
    </citation>
    <scope>NUCLEOTIDE SEQUENCE [LARGE SCALE GENOMIC DNA]</scope>
    <source>
        <strain evidence="1">R1</strain>
        <tissue evidence="1">Leaf</tissue>
    </source>
</reference>
<evidence type="ECO:0000313" key="1">
    <source>
        <dbReference type="EMBL" id="WVZ95816.1"/>
    </source>
</evidence>
<name>A0AAQ3XFC8_PASNO</name>
<keyword evidence="2" id="KW-1185">Reference proteome</keyword>
<proteinExistence type="predicted"/>
<dbReference type="Proteomes" id="UP001341281">
    <property type="component" value="Chromosome 10"/>
</dbReference>
<evidence type="ECO:0000313" key="2">
    <source>
        <dbReference type="Proteomes" id="UP001341281"/>
    </source>
</evidence>
<accession>A0AAQ3XFC8</accession>
<dbReference type="EMBL" id="CP144754">
    <property type="protein sequence ID" value="WVZ95816.1"/>
    <property type="molecule type" value="Genomic_DNA"/>
</dbReference>
<evidence type="ECO:0008006" key="3">
    <source>
        <dbReference type="Google" id="ProtNLM"/>
    </source>
</evidence>
<organism evidence="1 2">
    <name type="scientific">Paspalum notatum var. saurae</name>
    <dbReference type="NCBI Taxonomy" id="547442"/>
    <lineage>
        <taxon>Eukaryota</taxon>
        <taxon>Viridiplantae</taxon>
        <taxon>Streptophyta</taxon>
        <taxon>Embryophyta</taxon>
        <taxon>Tracheophyta</taxon>
        <taxon>Spermatophyta</taxon>
        <taxon>Magnoliopsida</taxon>
        <taxon>Liliopsida</taxon>
        <taxon>Poales</taxon>
        <taxon>Poaceae</taxon>
        <taxon>PACMAD clade</taxon>
        <taxon>Panicoideae</taxon>
        <taxon>Andropogonodae</taxon>
        <taxon>Paspaleae</taxon>
        <taxon>Paspalinae</taxon>
        <taxon>Paspalum</taxon>
    </lineage>
</organism>
<protein>
    <recommendedName>
        <fullName evidence="3">Aminotransferase-like plant mobile domain-containing protein</fullName>
    </recommendedName>
</protein>
<gene>
    <name evidence="1" type="ORF">U9M48_041532</name>
</gene>